<keyword evidence="1" id="KW-0479">Metal-binding</keyword>
<dbReference type="AlphaFoldDB" id="A0AAQ3TKN5"/>
<dbReference type="GO" id="GO:0008270">
    <property type="term" value="F:zinc ion binding"/>
    <property type="evidence" value="ECO:0007669"/>
    <property type="project" value="UniProtKB-KW"/>
</dbReference>
<name>A0AAQ3TKN5_PASNO</name>
<dbReference type="EMBL" id="CP144749">
    <property type="protein sequence ID" value="WVZ75375.1"/>
    <property type="molecule type" value="Genomic_DNA"/>
</dbReference>
<gene>
    <name evidence="3" type="ORF">U9M48_023431</name>
</gene>
<reference evidence="3 4" key="1">
    <citation type="submission" date="2024-02" db="EMBL/GenBank/DDBJ databases">
        <title>High-quality chromosome-scale genome assembly of Pensacola bahiagrass (Paspalum notatum Flugge var. saurae).</title>
        <authorList>
            <person name="Vega J.M."/>
            <person name="Podio M."/>
            <person name="Orjuela J."/>
            <person name="Siena L.A."/>
            <person name="Pessino S.C."/>
            <person name="Combes M.C."/>
            <person name="Mariac C."/>
            <person name="Albertini E."/>
            <person name="Pupilli F."/>
            <person name="Ortiz J.P.A."/>
            <person name="Leblanc O."/>
        </authorList>
    </citation>
    <scope>NUCLEOTIDE SEQUENCE [LARGE SCALE GENOMIC DNA]</scope>
    <source>
        <strain evidence="3">R1</strain>
        <tissue evidence="3">Leaf</tissue>
    </source>
</reference>
<dbReference type="Proteomes" id="UP001341281">
    <property type="component" value="Chromosome 05"/>
</dbReference>
<proteinExistence type="predicted"/>
<dbReference type="PANTHER" id="PTHR31973:SF187">
    <property type="entry name" value="MUTATOR TRANSPOSASE MUDRA PROTEIN"/>
    <property type="match status" value="1"/>
</dbReference>
<dbReference type="Pfam" id="PF04434">
    <property type="entry name" value="SWIM"/>
    <property type="match status" value="1"/>
</dbReference>
<accession>A0AAQ3TKN5</accession>
<keyword evidence="4" id="KW-1185">Reference proteome</keyword>
<evidence type="ECO:0000256" key="1">
    <source>
        <dbReference type="PROSITE-ProRule" id="PRU00325"/>
    </source>
</evidence>
<evidence type="ECO:0000313" key="4">
    <source>
        <dbReference type="Proteomes" id="UP001341281"/>
    </source>
</evidence>
<evidence type="ECO:0000313" key="3">
    <source>
        <dbReference type="EMBL" id="WVZ75375.1"/>
    </source>
</evidence>
<dbReference type="InterPro" id="IPR007527">
    <property type="entry name" value="Znf_SWIM"/>
</dbReference>
<dbReference type="PANTHER" id="PTHR31973">
    <property type="entry name" value="POLYPROTEIN, PUTATIVE-RELATED"/>
    <property type="match status" value="1"/>
</dbReference>
<keyword evidence="1" id="KW-0862">Zinc</keyword>
<protein>
    <recommendedName>
        <fullName evidence="2">SWIM-type domain-containing protein</fullName>
    </recommendedName>
</protein>
<sequence>MAFRDSRQFKKALVKYGFKTKRHILFAMDEKKRVRDTCSWEACKSEWFKVVTFIDEHCCLPRRDNKLIKDNPTWKVELIKKAMLKDMLVDVSIAKCKRAKSIVLNAALDAMRGKYKRVYGYREELLRSNTGSIVVVCLNPDFVDRVFERLYVCFDACKKGFLASCRRLIGLDGCWFKGANNGQLLCAIARDANNQMYHASVATKTYDSRYWFIGRLQKDLNINVGGEGWNVCKSHLCQLEEEIHRKDLQNLWWGCAKALCRIFFNLRRARLGQETPDGARDTMNTCPQHWSRAFFKVGSNCDSVDNNLCESFNNSIMEARFYPVISMNEVIRKNVIRRKVIDKWLGTICPNIFKKLKVLQLLCVTRKDLKCKKNKIKVNLDQRICTCRYWQLSRLPCCHAISCIYKVSKALDDFVAPCFSIMNTRRPMDMYCNQS</sequence>
<organism evidence="3 4">
    <name type="scientific">Paspalum notatum var. saurae</name>
    <dbReference type="NCBI Taxonomy" id="547442"/>
    <lineage>
        <taxon>Eukaryota</taxon>
        <taxon>Viridiplantae</taxon>
        <taxon>Streptophyta</taxon>
        <taxon>Embryophyta</taxon>
        <taxon>Tracheophyta</taxon>
        <taxon>Spermatophyta</taxon>
        <taxon>Magnoliopsida</taxon>
        <taxon>Liliopsida</taxon>
        <taxon>Poales</taxon>
        <taxon>Poaceae</taxon>
        <taxon>PACMAD clade</taxon>
        <taxon>Panicoideae</taxon>
        <taxon>Andropogonodae</taxon>
        <taxon>Paspaleae</taxon>
        <taxon>Paspalinae</taxon>
        <taxon>Paspalum</taxon>
    </lineage>
</organism>
<evidence type="ECO:0000259" key="2">
    <source>
        <dbReference type="PROSITE" id="PS50966"/>
    </source>
</evidence>
<dbReference type="PROSITE" id="PS50966">
    <property type="entry name" value="ZF_SWIM"/>
    <property type="match status" value="1"/>
</dbReference>
<feature type="domain" description="SWIM-type" evidence="2">
    <location>
        <begin position="376"/>
        <end position="408"/>
    </location>
</feature>
<keyword evidence="1" id="KW-0863">Zinc-finger</keyword>